<evidence type="ECO:0000313" key="1">
    <source>
        <dbReference type="EMBL" id="KAJ9101320.1"/>
    </source>
</evidence>
<comment type="caution">
    <text evidence="1">The sequence shown here is derived from an EMBL/GenBank/DDBJ whole genome shotgun (WGS) entry which is preliminary data.</text>
</comment>
<protein>
    <submittedName>
        <fullName evidence="1">Autophagy protein 13</fullName>
    </submittedName>
</protein>
<keyword evidence="2" id="KW-1185">Reference proteome</keyword>
<sequence>MEKPKQKLTQVTVNFFLKTSQMILQARSLDEHGKGKLNKWFNLHTFNSDDLRLELRLWRSTIDLTAVPPMIVETYLDLGNLPQGHTLALKDEHGNLWPVTKGGSKKTEVVLERWLVEFDPNEFGTIEELPYIYKQAIILCRSIYTIIRIMPAALLRNQLPHYVLANKIVDGSKPISLKGRIGLSKTIIPHQMLTDTHVRHRTFLPIETLLGTLKVSVAYRSHCEFTELAEWDHRELGREKEPREDLRQVESKGEEDHSIESIPYEEKAYKTDEEKSDKTPEHVQYKPFKPEFKQLEAVKLEGSDFKSELHEGTSPLSLSGSPSSPPRDDKKRPSIQPFRVGSIGNLPPPASSSLERRISITSNKSTSNASLAAVLRNPRSSFSIPIAGSIGTGAPVTGGFPRSVSLSHGYGYEDSDSAANTPRFLSSFGSRASRRFSNTSVRHGSLHDTTSPLGTSAGLATLIPLSGLYIDDDISDFVRMIDSKQDLRFGHDSSGLGFQLGSQYEVLNRFHQLKSQHQQLGDSVNASVMMHRKSSSPPGSYESHVPSIHSRLRESSEPHPAPATAPAPGPLIKPASKMMSSPVISTTSAHAMSQTASATTRDEIVGLATTPSTYRKHLHYENVFDDDDEDEDHHGYFKAKARSKSLSRSHFDDDDDLLFTMSDTNLAKH</sequence>
<gene>
    <name evidence="1" type="primary">ATG13</name>
    <name evidence="1" type="ORF">QFC19_005290</name>
</gene>
<name>A0ACC2VPI5_9TREE</name>
<dbReference type="Proteomes" id="UP001241377">
    <property type="component" value="Unassembled WGS sequence"/>
</dbReference>
<proteinExistence type="predicted"/>
<reference evidence="1" key="1">
    <citation type="submission" date="2023-04" db="EMBL/GenBank/DDBJ databases">
        <title>Draft Genome sequencing of Naganishia species isolated from polar environments using Oxford Nanopore Technology.</title>
        <authorList>
            <person name="Leo P."/>
            <person name="Venkateswaran K."/>
        </authorList>
    </citation>
    <scope>NUCLEOTIDE SEQUENCE</scope>
    <source>
        <strain evidence="1">MNA-CCFEE 5261</strain>
    </source>
</reference>
<accession>A0ACC2VPI5</accession>
<dbReference type="EMBL" id="JASBWR010000059">
    <property type="protein sequence ID" value="KAJ9101320.1"/>
    <property type="molecule type" value="Genomic_DNA"/>
</dbReference>
<organism evidence="1 2">
    <name type="scientific">Naganishia cerealis</name>
    <dbReference type="NCBI Taxonomy" id="610337"/>
    <lineage>
        <taxon>Eukaryota</taxon>
        <taxon>Fungi</taxon>
        <taxon>Dikarya</taxon>
        <taxon>Basidiomycota</taxon>
        <taxon>Agaricomycotina</taxon>
        <taxon>Tremellomycetes</taxon>
        <taxon>Filobasidiales</taxon>
        <taxon>Filobasidiaceae</taxon>
        <taxon>Naganishia</taxon>
    </lineage>
</organism>
<evidence type="ECO:0000313" key="2">
    <source>
        <dbReference type="Proteomes" id="UP001241377"/>
    </source>
</evidence>